<dbReference type="InterPro" id="IPR007719">
    <property type="entry name" value="PCS_N"/>
</dbReference>
<dbReference type="InterPro" id="IPR038765">
    <property type="entry name" value="Papain-like_cys_pep_sf"/>
</dbReference>
<evidence type="ECO:0000313" key="7">
    <source>
        <dbReference type="Proteomes" id="UP000243686"/>
    </source>
</evidence>
<dbReference type="GO" id="GO:0010273">
    <property type="term" value="P:detoxification of copper ion"/>
    <property type="evidence" value="ECO:0007669"/>
    <property type="project" value="TreeGrafter"/>
</dbReference>
<dbReference type="InterPro" id="IPR040409">
    <property type="entry name" value="PCS-like"/>
</dbReference>
<dbReference type="FunFam" id="3.90.70.30:FF:000001">
    <property type="entry name" value="Glutathione gamma-glutamylcysteinyltransferase 1"/>
    <property type="match status" value="1"/>
</dbReference>
<dbReference type="Pfam" id="PF05023">
    <property type="entry name" value="Phytochelatin"/>
    <property type="match status" value="1"/>
</dbReference>
<protein>
    <recommendedName>
        <fullName evidence="1">glutathione gamma-glutamylcysteinyltransferase</fullName>
        <ecNumber evidence="1">2.3.2.15</ecNumber>
    </recommendedName>
</protein>
<evidence type="ECO:0000256" key="4">
    <source>
        <dbReference type="ARBA" id="ARBA00022723"/>
    </source>
</evidence>
<dbReference type="EMBL" id="KV891885">
    <property type="protein sequence ID" value="OON22107.1"/>
    <property type="molecule type" value="Genomic_DNA"/>
</dbReference>
<dbReference type="Proteomes" id="UP000243686">
    <property type="component" value="Unassembled WGS sequence"/>
</dbReference>
<gene>
    <name evidence="6" type="ORF">X801_01993</name>
</gene>
<dbReference type="AlphaFoldDB" id="A0A1S8X616"/>
<dbReference type="PANTHER" id="PTHR33447:SF2">
    <property type="entry name" value="GLUTATHIONE GAMMA-GLUTAMYLCYSTEINYLTRANSFERASE"/>
    <property type="match status" value="1"/>
</dbReference>
<feature type="domain" description="Peptidase C83" evidence="5">
    <location>
        <begin position="81"/>
        <end position="301"/>
    </location>
</feature>
<evidence type="ECO:0000259" key="5">
    <source>
        <dbReference type="PROSITE" id="PS51443"/>
    </source>
</evidence>
<proteinExistence type="predicted"/>
<dbReference type="PROSITE" id="PS51443">
    <property type="entry name" value="PCS"/>
    <property type="match status" value="1"/>
</dbReference>
<dbReference type="EC" id="2.3.2.15" evidence="1"/>
<dbReference type="GO" id="GO:0098849">
    <property type="term" value="P:cellular detoxification of cadmium ion"/>
    <property type="evidence" value="ECO:0007669"/>
    <property type="project" value="TreeGrafter"/>
</dbReference>
<organism evidence="6 7">
    <name type="scientific">Opisthorchis viverrini</name>
    <name type="common">Southeast Asian liver fluke</name>
    <dbReference type="NCBI Taxonomy" id="6198"/>
    <lineage>
        <taxon>Eukaryota</taxon>
        <taxon>Metazoa</taxon>
        <taxon>Spiralia</taxon>
        <taxon>Lophotrochozoa</taxon>
        <taxon>Platyhelminthes</taxon>
        <taxon>Trematoda</taxon>
        <taxon>Digenea</taxon>
        <taxon>Opisthorchiida</taxon>
        <taxon>Opisthorchiata</taxon>
        <taxon>Opisthorchiidae</taxon>
        <taxon>Opisthorchis</taxon>
    </lineage>
</organism>
<dbReference type="PANTHER" id="PTHR33447">
    <property type="entry name" value="GLUTATHIONE GAMMA-GLUTAMYLCYSTEINYLTRANSFERASE"/>
    <property type="match status" value="1"/>
</dbReference>
<keyword evidence="2" id="KW-0104">Cadmium</keyword>
<accession>A0A1S8X616</accession>
<evidence type="ECO:0000256" key="1">
    <source>
        <dbReference type="ARBA" id="ARBA00012468"/>
    </source>
</evidence>
<dbReference type="GO" id="GO:0046938">
    <property type="term" value="P:phytochelatin biosynthetic process"/>
    <property type="evidence" value="ECO:0007669"/>
    <property type="project" value="InterPro"/>
</dbReference>
<sequence length="561" mass="63014">INLRSFTDQVISYLVLCKRLCLRILVRNCALDVGSERFTVRAGSFKMIRLYPRWHTGFSVVKSLFRTVFTALTATVPKTTLVATEFYRQPLPRTCVAFASDQGKRIFREALSAGHMEAYFPLAEQLCTQAEPAYCGLATLVMVLNAFEMDPGRIWKGPWRWYHESMLDCCIPSDVLSQGITLDKFVEIARCHGLEVDLHRVRSSDQLSAFREVVSTMTSSEHKGYLVTCFARGSLGQTGTGHFAAVGGYHPQRELVFLFDTARFKYPSHWAPIARLWEGMAQLDSVTKQPRGYMIITRSSVLGRRNIAEQADSTVEDRLYLFGISDSARQAYLSPAALCGRNSVGRRLRVVADSWLQWIRDEVPEEQSHQSAVIGAAARFILDACPKHSLYNFFLTVQPFVDEEQQGPVRDAQQKVVKDLLASQLGQIVTSIVNSLPKDQFEWLTTVGPFRLATGRSYASSTKTYVRSSPICPFAELSDPGLRLSLLLTSFICSYPYAEISKLTNGITKNTRVHLLREVFECAKFSDATLTELQVLRNVLWSFISTGLQQTEAPSPCCNTI</sequence>
<dbReference type="Gene3D" id="3.90.70.30">
    <property type="entry name" value="Phytochelatin synthase, N-terminal domain"/>
    <property type="match status" value="1"/>
</dbReference>
<keyword evidence="4" id="KW-0479">Metal-binding</keyword>
<evidence type="ECO:0000256" key="2">
    <source>
        <dbReference type="ARBA" id="ARBA00022539"/>
    </source>
</evidence>
<evidence type="ECO:0000313" key="6">
    <source>
        <dbReference type="EMBL" id="OON22107.1"/>
    </source>
</evidence>
<dbReference type="SUPFAM" id="SSF54001">
    <property type="entry name" value="Cysteine proteinases"/>
    <property type="match status" value="1"/>
</dbReference>
<feature type="non-terminal residue" evidence="6">
    <location>
        <position position="1"/>
    </location>
</feature>
<reference evidence="6 7" key="1">
    <citation type="submission" date="2015-03" db="EMBL/GenBank/DDBJ databases">
        <title>Draft genome of the nematode, Opisthorchis viverrini.</title>
        <authorList>
            <person name="Mitreva M."/>
        </authorList>
    </citation>
    <scope>NUCLEOTIDE SEQUENCE [LARGE SCALE GENOMIC DNA]</scope>
    <source>
        <strain evidence="6">Khon Kaen</strain>
    </source>
</reference>
<dbReference type="GO" id="GO:0046872">
    <property type="term" value="F:metal ion binding"/>
    <property type="evidence" value="ECO:0007669"/>
    <property type="project" value="UniProtKB-KW"/>
</dbReference>
<keyword evidence="7" id="KW-1185">Reference proteome</keyword>
<keyword evidence="3" id="KW-0808">Transferase</keyword>
<dbReference type="InterPro" id="IPR038156">
    <property type="entry name" value="PCS_N_sf"/>
</dbReference>
<dbReference type="GO" id="GO:0016756">
    <property type="term" value="F:glutathione gamma-glutamylcysteinyltransferase activity"/>
    <property type="evidence" value="ECO:0007669"/>
    <property type="project" value="UniProtKB-EC"/>
</dbReference>
<evidence type="ECO:0000256" key="3">
    <source>
        <dbReference type="ARBA" id="ARBA00022679"/>
    </source>
</evidence>
<name>A0A1S8X616_OPIVI</name>